<protein>
    <submittedName>
        <fullName evidence="3">Uncharacterized protein</fullName>
    </submittedName>
</protein>
<evidence type="ECO:0000313" key="3">
    <source>
        <dbReference type="WBParaSite" id="nRc.2.0.1.t31939-RA"/>
    </source>
</evidence>
<evidence type="ECO:0000313" key="2">
    <source>
        <dbReference type="Proteomes" id="UP000887565"/>
    </source>
</evidence>
<organism evidence="2 3">
    <name type="scientific">Romanomermis culicivorax</name>
    <name type="common">Nematode worm</name>
    <dbReference type="NCBI Taxonomy" id="13658"/>
    <lineage>
        <taxon>Eukaryota</taxon>
        <taxon>Metazoa</taxon>
        <taxon>Ecdysozoa</taxon>
        <taxon>Nematoda</taxon>
        <taxon>Enoplea</taxon>
        <taxon>Dorylaimia</taxon>
        <taxon>Mermithida</taxon>
        <taxon>Mermithoidea</taxon>
        <taxon>Mermithidae</taxon>
        <taxon>Romanomermis</taxon>
    </lineage>
</organism>
<reference evidence="3" key="1">
    <citation type="submission" date="2022-11" db="UniProtKB">
        <authorList>
            <consortium name="WormBaseParasite"/>
        </authorList>
    </citation>
    <scope>IDENTIFICATION</scope>
</reference>
<name>A0A915K0V6_ROMCU</name>
<sequence>MNQENRNQRITINELGLMNQRGKKSERQGIRESESQSIRSQSSRIRELSNLGNVFSLRKAGPKGVPPCPLMEHSPLRTSAANFLPKPELVNRAGKGVSGLIRGIFKGSFFNSLLNFSLMNFL</sequence>
<dbReference type="AlphaFoldDB" id="A0A915K0V6"/>
<keyword evidence="2" id="KW-1185">Reference proteome</keyword>
<accession>A0A915K0V6</accession>
<proteinExistence type="predicted"/>
<dbReference type="Proteomes" id="UP000887565">
    <property type="component" value="Unplaced"/>
</dbReference>
<feature type="compositionally biased region" description="Basic and acidic residues" evidence="1">
    <location>
        <begin position="23"/>
        <end position="34"/>
    </location>
</feature>
<feature type="region of interest" description="Disordered" evidence="1">
    <location>
        <begin position="1"/>
        <end position="44"/>
    </location>
</feature>
<evidence type="ECO:0000256" key="1">
    <source>
        <dbReference type="SAM" id="MobiDB-lite"/>
    </source>
</evidence>
<dbReference type="WBParaSite" id="nRc.2.0.1.t31939-RA">
    <property type="protein sequence ID" value="nRc.2.0.1.t31939-RA"/>
    <property type="gene ID" value="nRc.2.0.1.g31939"/>
</dbReference>
<feature type="compositionally biased region" description="Polar residues" evidence="1">
    <location>
        <begin position="1"/>
        <end position="11"/>
    </location>
</feature>